<dbReference type="SUPFAM" id="SSF46992">
    <property type="entry name" value="Ribosomal protein S20"/>
    <property type="match status" value="1"/>
</dbReference>
<comment type="function">
    <text evidence="7">Binds directly to 16S ribosomal RNA.</text>
</comment>
<accession>A0A2M7VEL6</accession>
<feature type="region of interest" description="Disordered" evidence="8">
    <location>
        <begin position="67"/>
        <end position="86"/>
    </location>
</feature>
<evidence type="ECO:0000313" key="9">
    <source>
        <dbReference type="EMBL" id="PIZ98991.1"/>
    </source>
</evidence>
<dbReference type="Pfam" id="PF01649">
    <property type="entry name" value="Ribosomal_S20p"/>
    <property type="match status" value="1"/>
</dbReference>
<keyword evidence="3 7" id="KW-0694">RNA-binding</keyword>
<evidence type="ECO:0000313" key="10">
    <source>
        <dbReference type="Proteomes" id="UP000230405"/>
    </source>
</evidence>
<comment type="caution">
    <text evidence="9">The sequence shown here is derived from an EMBL/GenBank/DDBJ whole genome shotgun (WGS) entry which is preliminary data.</text>
</comment>
<evidence type="ECO:0000256" key="6">
    <source>
        <dbReference type="ARBA" id="ARBA00035136"/>
    </source>
</evidence>
<proteinExistence type="inferred from homology"/>
<dbReference type="Proteomes" id="UP000230405">
    <property type="component" value="Unassembled WGS sequence"/>
</dbReference>
<dbReference type="PANTHER" id="PTHR33398:SF1">
    <property type="entry name" value="SMALL RIBOSOMAL SUBUNIT PROTEIN BS20C"/>
    <property type="match status" value="1"/>
</dbReference>
<dbReference type="PANTHER" id="PTHR33398">
    <property type="entry name" value="30S RIBOSOMAL PROTEIN S20"/>
    <property type="match status" value="1"/>
</dbReference>
<organism evidence="9 10">
    <name type="scientific">Candidatus Komeilibacteria bacterium CG_4_10_14_0_2_um_filter_37_10</name>
    <dbReference type="NCBI Taxonomy" id="1974470"/>
    <lineage>
        <taxon>Bacteria</taxon>
        <taxon>Candidatus Komeiliibacteriota</taxon>
    </lineage>
</organism>
<dbReference type="GO" id="GO:0003735">
    <property type="term" value="F:structural constituent of ribosome"/>
    <property type="evidence" value="ECO:0007669"/>
    <property type="project" value="InterPro"/>
</dbReference>
<dbReference type="Gene3D" id="1.20.58.110">
    <property type="entry name" value="Ribosomal protein S20"/>
    <property type="match status" value="1"/>
</dbReference>
<reference evidence="10" key="1">
    <citation type="submission" date="2017-09" db="EMBL/GenBank/DDBJ databases">
        <title>Depth-based differentiation of microbial function through sediment-hosted aquifers and enrichment of novel symbionts in the deep terrestrial subsurface.</title>
        <authorList>
            <person name="Probst A.J."/>
            <person name="Ladd B."/>
            <person name="Jarett J.K."/>
            <person name="Geller-Mcgrath D.E."/>
            <person name="Sieber C.M.K."/>
            <person name="Emerson J.B."/>
            <person name="Anantharaman K."/>
            <person name="Thomas B.C."/>
            <person name="Malmstrom R."/>
            <person name="Stieglmeier M."/>
            <person name="Klingl A."/>
            <person name="Woyke T."/>
            <person name="Ryan C.M."/>
            <person name="Banfield J.F."/>
        </authorList>
    </citation>
    <scope>NUCLEOTIDE SEQUENCE [LARGE SCALE GENOMIC DNA]</scope>
</reference>
<dbReference type="NCBIfam" id="TIGR00029">
    <property type="entry name" value="S20"/>
    <property type="match status" value="1"/>
</dbReference>
<evidence type="ECO:0000256" key="2">
    <source>
        <dbReference type="ARBA" id="ARBA00022730"/>
    </source>
</evidence>
<dbReference type="EMBL" id="PFPO01000052">
    <property type="protein sequence ID" value="PIZ98991.1"/>
    <property type="molecule type" value="Genomic_DNA"/>
</dbReference>
<dbReference type="GO" id="GO:0070181">
    <property type="term" value="F:small ribosomal subunit rRNA binding"/>
    <property type="evidence" value="ECO:0007669"/>
    <property type="project" value="TreeGrafter"/>
</dbReference>
<keyword evidence="5 7" id="KW-0687">Ribonucleoprotein</keyword>
<evidence type="ECO:0000256" key="1">
    <source>
        <dbReference type="ARBA" id="ARBA00007634"/>
    </source>
</evidence>
<keyword evidence="4 7" id="KW-0689">Ribosomal protein</keyword>
<name>A0A2M7VEL6_9BACT</name>
<evidence type="ECO:0000256" key="7">
    <source>
        <dbReference type="HAMAP-Rule" id="MF_00500"/>
    </source>
</evidence>
<dbReference type="HAMAP" id="MF_00500">
    <property type="entry name" value="Ribosomal_bS20"/>
    <property type="match status" value="1"/>
</dbReference>
<dbReference type="InterPro" id="IPR002583">
    <property type="entry name" value="Ribosomal_bS20"/>
</dbReference>
<gene>
    <name evidence="7 9" type="primary">rpsT</name>
    <name evidence="9" type="ORF">COX77_02835</name>
</gene>
<evidence type="ECO:0000256" key="3">
    <source>
        <dbReference type="ARBA" id="ARBA00022884"/>
    </source>
</evidence>
<keyword evidence="2 7" id="KW-0699">rRNA-binding</keyword>
<protein>
    <recommendedName>
        <fullName evidence="6 7">Small ribosomal subunit protein bS20</fullName>
    </recommendedName>
</protein>
<dbReference type="GO" id="GO:0006412">
    <property type="term" value="P:translation"/>
    <property type="evidence" value="ECO:0007669"/>
    <property type="project" value="UniProtKB-UniRule"/>
</dbReference>
<evidence type="ECO:0000256" key="4">
    <source>
        <dbReference type="ARBA" id="ARBA00022980"/>
    </source>
</evidence>
<feature type="compositionally biased region" description="Basic residues" evidence="8">
    <location>
        <begin position="71"/>
        <end position="86"/>
    </location>
</feature>
<dbReference type="InterPro" id="IPR036510">
    <property type="entry name" value="Ribosomal_bS20_sf"/>
</dbReference>
<sequence length="86" mass="9956">MPIKKAAYKDLRQNKKRKLANLRVDRQIKDTAKKIEQALVAKNMDKVTELTKSFQKIVDKAVQHGQLKKNTAARKKSRLVKKISKK</sequence>
<dbReference type="GO" id="GO:0015935">
    <property type="term" value="C:small ribosomal subunit"/>
    <property type="evidence" value="ECO:0007669"/>
    <property type="project" value="TreeGrafter"/>
</dbReference>
<evidence type="ECO:0000256" key="5">
    <source>
        <dbReference type="ARBA" id="ARBA00023274"/>
    </source>
</evidence>
<dbReference type="AlphaFoldDB" id="A0A2M7VEL6"/>
<evidence type="ECO:0000256" key="8">
    <source>
        <dbReference type="SAM" id="MobiDB-lite"/>
    </source>
</evidence>
<comment type="similarity">
    <text evidence="1 7">Belongs to the bacterial ribosomal protein bS20 family.</text>
</comment>